<evidence type="ECO:0000256" key="1">
    <source>
        <dbReference type="SAM" id="MobiDB-lite"/>
    </source>
</evidence>
<reference evidence="2 3" key="1">
    <citation type="submission" date="2020-08" db="EMBL/GenBank/DDBJ databases">
        <title>Sequencing the genomes of 1000 actinobacteria strains.</title>
        <authorList>
            <person name="Klenk H.-P."/>
        </authorList>
    </citation>
    <scope>NUCLEOTIDE SEQUENCE [LARGE SCALE GENOMIC DNA]</scope>
    <source>
        <strain evidence="2 3">DSM 45084</strain>
    </source>
</reference>
<keyword evidence="3" id="KW-1185">Reference proteome</keyword>
<dbReference type="RefSeq" id="WP_184668931.1">
    <property type="nucleotide sequence ID" value="NZ_BAABAI010000001.1"/>
</dbReference>
<dbReference type="Proteomes" id="UP000542674">
    <property type="component" value="Unassembled WGS sequence"/>
</dbReference>
<organism evidence="2 3">
    <name type="scientific">Saccharothrix violaceirubra</name>
    <dbReference type="NCBI Taxonomy" id="413306"/>
    <lineage>
        <taxon>Bacteria</taxon>
        <taxon>Bacillati</taxon>
        <taxon>Actinomycetota</taxon>
        <taxon>Actinomycetes</taxon>
        <taxon>Pseudonocardiales</taxon>
        <taxon>Pseudonocardiaceae</taxon>
        <taxon>Saccharothrix</taxon>
    </lineage>
</organism>
<evidence type="ECO:0000313" key="3">
    <source>
        <dbReference type="Proteomes" id="UP000542674"/>
    </source>
</evidence>
<gene>
    <name evidence="2" type="ORF">F4559_002768</name>
</gene>
<feature type="region of interest" description="Disordered" evidence="1">
    <location>
        <begin position="23"/>
        <end position="56"/>
    </location>
</feature>
<accession>A0A7W7T2L4</accession>
<proteinExistence type="predicted"/>
<sequence>MAGSTTDKARMRHAVDLVVRDLRARDPRTHTDWTLSAEGVIQPPPPDPRESSAQTP</sequence>
<protein>
    <submittedName>
        <fullName evidence="2">Uncharacterized protein</fullName>
    </submittedName>
</protein>
<dbReference type="EMBL" id="JACHJS010000001">
    <property type="protein sequence ID" value="MBB4965409.1"/>
    <property type="molecule type" value="Genomic_DNA"/>
</dbReference>
<dbReference type="AlphaFoldDB" id="A0A7W7T2L4"/>
<name>A0A7W7T2L4_9PSEU</name>
<evidence type="ECO:0000313" key="2">
    <source>
        <dbReference type="EMBL" id="MBB4965409.1"/>
    </source>
</evidence>
<comment type="caution">
    <text evidence="2">The sequence shown here is derived from an EMBL/GenBank/DDBJ whole genome shotgun (WGS) entry which is preliminary data.</text>
</comment>